<dbReference type="Proteomes" id="UP000051248">
    <property type="component" value="Unassembled WGS sequence"/>
</dbReference>
<dbReference type="eggNOG" id="ENOG5030AYD">
    <property type="taxonomic scope" value="Bacteria"/>
</dbReference>
<reference evidence="1 2" key="1">
    <citation type="journal article" date="2015" name="Genome Announc.">
        <title>Expanding the biotechnology potential of lactobacilli through comparative genomics of 213 strains and associated genera.</title>
        <authorList>
            <person name="Sun Z."/>
            <person name="Harris H.M."/>
            <person name="McCann A."/>
            <person name="Guo C."/>
            <person name="Argimon S."/>
            <person name="Zhang W."/>
            <person name="Yang X."/>
            <person name="Jeffery I.B."/>
            <person name="Cooney J.C."/>
            <person name="Kagawa T.F."/>
            <person name="Liu W."/>
            <person name="Song Y."/>
            <person name="Salvetti E."/>
            <person name="Wrobel A."/>
            <person name="Rasinkangas P."/>
            <person name="Parkhill J."/>
            <person name="Rea M.C."/>
            <person name="O'Sullivan O."/>
            <person name="Ritari J."/>
            <person name="Douillard F.P."/>
            <person name="Paul Ross R."/>
            <person name="Yang R."/>
            <person name="Briner A.E."/>
            <person name="Felis G.E."/>
            <person name="de Vos W.M."/>
            <person name="Barrangou R."/>
            <person name="Klaenhammer T.R."/>
            <person name="Caufield P.W."/>
            <person name="Cui Y."/>
            <person name="Zhang H."/>
            <person name="O'Toole P.W."/>
        </authorList>
    </citation>
    <scope>NUCLEOTIDE SEQUENCE [LARGE SCALE GENOMIC DNA]</scope>
    <source>
        <strain evidence="1 2">DSM 19682</strain>
    </source>
</reference>
<protein>
    <submittedName>
        <fullName evidence="1">Uncharacterized protein</fullName>
    </submittedName>
</protein>
<evidence type="ECO:0000313" key="1">
    <source>
        <dbReference type="EMBL" id="KRK80609.1"/>
    </source>
</evidence>
<gene>
    <name evidence="1" type="ORF">FD03_GL002035</name>
</gene>
<name>A0A0R1KJ59_9LACO</name>
<dbReference type="PATRIC" id="fig|1423775.4.peg.2072"/>
<comment type="caution">
    <text evidence="1">The sequence shown here is derived from an EMBL/GenBank/DDBJ whole genome shotgun (WGS) entry which is preliminary data.</text>
</comment>
<dbReference type="AlphaFoldDB" id="A0A0R1KJ59"/>
<dbReference type="EMBL" id="AZDZ01000003">
    <property type="protein sequence ID" value="KRK80609.1"/>
    <property type="molecule type" value="Genomic_DNA"/>
</dbReference>
<accession>A0A0R1KJ59</accession>
<keyword evidence="2" id="KW-1185">Reference proteome</keyword>
<proteinExistence type="predicted"/>
<organism evidence="1 2">
    <name type="scientific">Companilactobacillus nodensis DSM 19682 = JCM 14932 = NBRC 107160</name>
    <dbReference type="NCBI Taxonomy" id="1423775"/>
    <lineage>
        <taxon>Bacteria</taxon>
        <taxon>Bacillati</taxon>
        <taxon>Bacillota</taxon>
        <taxon>Bacilli</taxon>
        <taxon>Lactobacillales</taxon>
        <taxon>Lactobacillaceae</taxon>
        <taxon>Companilactobacillus</taxon>
    </lineage>
</organism>
<sequence length="140" mass="16105">MNIDTVGDGVQKVKQDSHELSSQLTETEFKTKKNNYSYVSFDNLYENPQIYKNTKIYQKGLVLESDEDFAIVSLDLKDRSKDVKINYDLSTLSKGMSRLETGNRIQVFGKFSDVENYTNEKGRVMTRPVINAKFIRVTNS</sequence>
<evidence type="ECO:0000313" key="2">
    <source>
        <dbReference type="Proteomes" id="UP000051248"/>
    </source>
</evidence>